<dbReference type="Proteomes" id="UP000008068">
    <property type="component" value="Unassembled WGS sequence"/>
</dbReference>
<organism evidence="3">
    <name type="scientific">Caenorhabditis brenneri</name>
    <name type="common">Nematode worm</name>
    <dbReference type="NCBI Taxonomy" id="135651"/>
    <lineage>
        <taxon>Eukaryota</taxon>
        <taxon>Metazoa</taxon>
        <taxon>Ecdysozoa</taxon>
        <taxon>Nematoda</taxon>
        <taxon>Chromadorea</taxon>
        <taxon>Rhabditida</taxon>
        <taxon>Rhabditina</taxon>
        <taxon>Rhabditomorpha</taxon>
        <taxon>Rhabditoidea</taxon>
        <taxon>Rhabditidae</taxon>
        <taxon>Peloderinae</taxon>
        <taxon>Caenorhabditis</taxon>
    </lineage>
</organism>
<dbReference type="AlphaFoldDB" id="G0NQU7"/>
<accession>G0NQU7</accession>
<protein>
    <submittedName>
        <fullName evidence="2">Uncharacterized protein</fullName>
    </submittedName>
</protein>
<proteinExistence type="predicted"/>
<dbReference type="InParanoid" id="G0NQU7"/>
<evidence type="ECO:0000256" key="1">
    <source>
        <dbReference type="SAM" id="Phobius"/>
    </source>
</evidence>
<dbReference type="EMBL" id="GL379928">
    <property type="protein sequence ID" value="EGT35939.1"/>
    <property type="molecule type" value="Genomic_DNA"/>
</dbReference>
<dbReference type="HOGENOM" id="CLU_1688266_0_0_1"/>
<keyword evidence="1" id="KW-0812">Transmembrane</keyword>
<evidence type="ECO:0000313" key="2">
    <source>
        <dbReference type="EMBL" id="EGT35939.1"/>
    </source>
</evidence>
<name>G0NQU7_CAEBE</name>
<reference evidence="3" key="1">
    <citation type="submission" date="2011-07" db="EMBL/GenBank/DDBJ databases">
        <authorList>
            <consortium name="Caenorhabditis brenneri Sequencing and Analysis Consortium"/>
            <person name="Wilson R.K."/>
        </authorList>
    </citation>
    <scope>NUCLEOTIDE SEQUENCE [LARGE SCALE GENOMIC DNA]</scope>
    <source>
        <strain evidence="3">PB2801</strain>
    </source>
</reference>
<keyword evidence="1" id="KW-0472">Membrane</keyword>
<feature type="transmembrane region" description="Helical" evidence="1">
    <location>
        <begin position="70"/>
        <end position="89"/>
    </location>
</feature>
<feature type="transmembrane region" description="Helical" evidence="1">
    <location>
        <begin position="95"/>
        <end position="113"/>
    </location>
</feature>
<gene>
    <name evidence="2" type="ORF">CAEBREN_15132</name>
</gene>
<keyword evidence="3" id="KW-1185">Reference proteome</keyword>
<sequence length="156" mass="17625">MSRRKRIEDLRIAIPEAILIPHSISSDYPEFISPVWKMVSTCSTTTHPTEDIWTITIIVSFGNKSHFNKLLVSTCVLLLIIFLQWLSVMEWLIDISPLPLAIKLSLIALNVLLRSPATTTASIYTIAVPPTPQSQADQALIIDMSNHEWNCLHIYD</sequence>
<evidence type="ECO:0000313" key="3">
    <source>
        <dbReference type="Proteomes" id="UP000008068"/>
    </source>
</evidence>
<keyword evidence="1" id="KW-1133">Transmembrane helix</keyword>